<evidence type="ECO:0000256" key="1">
    <source>
        <dbReference type="SAM" id="Phobius"/>
    </source>
</evidence>
<dbReference type="EMBL" id="AP024329">
    <property type="protein sequence ID" value="BCQ35963.1"/>
    <property type="molecule type" value="Genomic_DNA"/>
</dbReference>
<dbReference type="Proteomes" id="UP000677515">
    <property type="component" value="Chromosome"/>
</dbReference>
<protein>
    <submittedName>
        <fullName evidence="2">Uncharacterized protein</fullName>
    </submittedName>
</protein>
<organism evidence="2 3">
    <name type="scientific">Erwinia rhapontici</name>
    <name type="common">Pectobacterium rhapontici</name>
    <dbReference type="NCBI Taxonomy" id="55212"/>
    <lineage>
        <taxon>Bacteria</taxon>
        <taxon>Pseudomonadati</taxon>
        <taxon>Pseudomonadota</taxon>
        <taxon>Gammaproteobacteria</taxon>
        <taxon>Enterobacterales</taxon>
        <taxon>Erwiniaceae</taxon>
        <taxon>Erwinia</taxon>
    </lineage>
</organism>
<proteinExistence type="predicted"/>
<accession>A0ABM7N3I6</accession>
<keyword evidence="1" id="KW-0812">Transmembrane</keyword>
<name>A0ABM7N3I6_ERWRD</name>
<keyword evidence="1" id="KW-0472">Membrane</keyword>
<reference evidence="2 3" key="1">
    <citation type="submission" date="2021-01" db="EMBL/GenBank/DDBJ databases">
        <title>Complete genome sequence of Erwinia rhapontici MAFF 311153.</title>
        <authorList>
            <person name="Morohoshi T."/>
            <person name="Someya N."/>
        </authorList>
    </citation>
    <scope>NUCLEOTIDE SEQUENCE [LARGE SCALE GENOMIC DNA]</scope>
    <source>
        <strain evidence="2 3">MAFF 311153</strain>
    </source>
</reference>
<evidence type="ECO:0000313" key="2">
    <source>
        <dbReference type="EMBL" id="BCQ35963.1"/>
    </source>
</evidence>
<evidence type="ECO:0000313" key="3">
    <source>
        <dbReference type="Proteomes" id="UP000677515"/>
    </source>
</evidence>
<feature type="transmembrane region" description="Helical" evidence="1">
    <location>
        <begin position="30"/>
        <end position="47"/>
    </location>
</feature>
<gene>
    <name evidence="2" type="ORF">ERHA53_33060</name>
</gene>
<keyword evidence="1" id="KW-1133">Transmembrane helix</keyword>
<keyword evidence="3" id="KW-1185">Reference proteome</keyword>
<feature type="transmembrane region" description="Helical" evidence="1">
    <location>
        <begin position="7"/>
        <end position="24"/>
    </location>
</feature>
<sequence length="68" mass="8143">MSKKINYVKIFFSAILLILAFAMFPKLYELVIFFALLSFLPTAFDFLRLKLKIVVEFYYNHSKKKNKK</sequence>